<evidence type="ECO:0000313" key="1">
    <source>
        <dbReference type="EMBL" id="PIZ44420.1"/>
    </source>
</evidence>
<proteinExistence type="predicted"/>
<name>A0A2M7TF45_9BACT</name>
<evidence type="ECO:0000313" key="2">
    <source>
        <dbReference type="Proteomes" id="UP000230553"/>
    </source>
</evidence>
<accession>A0A2M7TF45</accession>
<gene>
    <name evidence="1" type="ORF">COY31_02650</name>
</gene>
<dbReference type="Proteomes" id="UP000230553">
    <property type="component" value="Unassembled WGS sequence"/>
</dbReference>
<protein>
    <submittedName>
        <fullName evidence="1">Uncharacterized protein</fullName>
    </submittedName>
</protein>
<organism evidence="1 2">
    <name type="scientific">Candidatus Wolfebacteria bacterium CG_4_10_14_0_2_um_filter_39_18</name>
    <dbReference type="NCBI Taxonomy" id="1975061"/>
    <lineage>
        <taxon>Bacteria</taxon>
        <taxon>Candidatus Wolfeibacteriota</taxon>
    </lineage>
</organism>
<reference evidence="2" key="1">
    <citation type="submission" date="2017-09" db="EMBL/GenBank/DDBJ databases">
        <title>Depth-based differentiation of microbial function through sediment-hosted aquifers and enrichment of novel symbionts in the deep terrestrial subsurface.</title>
        <authorList>
            <person name="Probst A.J."/>
            <person name="Ladd B."/>
            <person name="Jarett J.K."/>
            <person name="Geller-Mcgrath D.E."/>
            <person name="Sieber C.M.K."/>
            <person name="Emerson J.B."/>
            <person name="Anantharaman K."/>
            <person name="Thomas B.C."/>
            <person name="Malmstrom R."/>
            <person name="Stieglmeier M."/>
            <person name="Klingl A."/>
            <person name="Woyke T."/>
            <person name="Ryan C.M."/>
            <person name="Banfield J.F."/>
        </authorList>
    </citation>
    <scope>NUCLEOTIDE SEQUENCE [LARGE SCALE GENOMIC DNA]</scope>
</reference>
<comment type="caution">
    <text evidence="1">The sequence shown here is derived from an EMBL/GenBank/DDBJ whole genome shotgun (WGS) entry which is preliminary data.</text>
</comment>
<sequence length="229" mass="26169">MPEIIDERYISKSLNLKGEKNIVAIPSTIFFSSQPLSYSPIRSIYSPEERLVQLGKSINSCREKIKDCYIILLESSDIQSAQIPNFHQLNLAISFSHNKKLQKLANGPHKGAAEIFMLRRLARLLTNFDFDYFHKLSGRYFLNNAYQKIMTKKYVFVVSGGHLSSRYYIVPKSLFSHYKRMLSFAYLFSLMGFSIETVFTKIIPQSKINCVKEIGLSGNIAVDGTIISE</sequence>
<dbReference type="EMBL" id="PFNM01000050">
    <property type="protein sequence ID" value="PIZ44420.1"/>
    <property type="molecule type" value="Genomic_DNA"/>
</dbReference>
<dbReference type="AlphaFoldDB" id="A0A2M7TF45"/>